<sequence>METSNRSKTRRREILSCRFLRENKTSFKSFPSPARGAAGRRTIDEHECRRETRMLRCKSRATIGQPRFSRRHCRDRNLLIAPSLHASLLRTMRRADVSRAAAAFSPNFEILLRNNVKFSNNYSRRKAVSNLVYSV</sequence>
<evidence type="ECO:0000313" key="1">
    <source>
        <dbReference type="EMBL" id="KAG7309255.1"/>
    </source>
</evidence>
<proteinExistence type="predicted"/>
<dbReference type="EMBL" id="JAHIBW010000007">
    <property type="protein sequence ID" value="KAG7309255.1"/>
    <property type="molecule type" value="Genomic_DNA"/>
</dbReference>
<name>A0ABQ7QW25_PLUXY</name>
<protein>
    <submittedName>
        <fullName evidence="1">Uncharacterized protein</fullName>
    </submittedName>
</protein>
<accession>A0ABQ7QW25</accession>
<dbReference type="Proteomes" id="UP000823941">
    <property type="component" value="Chromosome 7"/>
</dbReference>
<keyword evidence="2" id="KW-1185">Reference proteome</keyword>
<organism evidence="1 2">
    <name type="scientific">Plutella xylostella</name>
    <name type="common">Diamondback moth</name>
    <name type="synonym">Plutella maculipennis</name>
    <dbReference type="NCBI Taxonomy" id="51655"/>
    <lineage>
        <taxon>Eukaryota</taxon>
        <taxon>Metazoa</taxon>
        <taxon>Ecdysozoa</taxon>
        <taxon>Arthropoda</taxon>
        <taxon>Hexapoda</taxon>
        <taxon>Insecta</taxon>
        <taxon>Pterygota</taxon>
        <taxon>Neoptera</taxon>
        <taxon>Endopterygota</taxon>
        <taxon>Lepidoptera</taxon>
        <taxon>Glossata</taxon>
        <taxon>Ditrysia</taxon>
        <taxon>Yponomeutoidea</taxon>
        <taxon>Plutellidae</taxon>
        <taxon>Plutella</taxon>
    </lineage>
</organism>
<evidence type="ECO:0000313" key="2">
    <source>
        <dbReference type="Proteomes" id="UP000823941"/>
    </source>
</evidence>
<comment type="caution">
    <text evidence="1">The sequence shown here is derived from an EMBL/GenBank/DDBJ whole genome shotgun (WGS) entry which is preliminary data.</text>
</comment>
<gene>
    <name evidence="1" type="ORF">JYU34_005194</name>
</gene>
<reference evidence="1 2" key="1">
    <citation type="submission" date="2021-06" db="EMBL/GenBank/DDBJ databases">
        <title>A haploid diamondback moth (Plutella xylostella L.) genome assembly resolves 31 chromosomes and identifies a diamide resistance mutation.</title>
        <authorList>
            <person name="Ward C.M."/>
            <person name="Perry K.D."/>
            <person name="Baker G."/>
            <person name="Powis K."/>
            <person name="Heckel D.G."/>
            <person name="Baxter S.W."/>
        </authorList>
    </citation>
    <scope>NUCLEOTIDE SEQUENCE [LARGE SCALE GENOMIC DNA]</scope>
    <source>
        <strain evidence="1 2">LV</strain>
        <tissue evidence="1">Single pupa</tissue>
    </source>
</reference>